<evidence type="ECO:0000313" key="3">
    <source>
        <dbReference type="Proteomes" id="UP000323956"/>
    </source>
</evidence>
<evidence type="ECO:0000256" key="1">
    <source>
        <dbReference type="SAM" id="MobiDB-lite"/>
    </source>
</evidence>
<sequence length="228" mass="25097">MQLVRIGRHRDQMLGLRRPDPMGGAAAPALTSNPPQIDPSDPRRGGGSKVRGPVGRGPAPPSSGDFFLMAEVFDLFGNPVDAGSGKPGRPRKVATLEDRNKVNMLLAVGWSNERIAAVLRMSLPTFRRLFFQELKIRPVARDMLDARRLELAMAAAQAGNVGAMRQVDRLLDRFDQMEAERTYASRPKDQPEPKEKLGKKVLDEVLALDADAALTLELDQETKGNVRH</sequence>
<proteinExistence type="predicted"/>
<accession>A0A1N6SGA5</accession>
<feature type="compositionally biased region" description="Basic and acidic residues" evidence="1">
    <location>
        <begin position="9"/>
        <end position="20"/>
    </location>
</feature>
<reference evidence="2 3" key="1">
    <citation type="submission" date="2017-01" db="EMBL/GenBank/DDBJ databases">
        <authorList>
            <person name="Varghese N."/>
            <person name="Submissions S."/>
        </authorList>
    </citation>
    <scope>NUCLEOTIDE SEQUENCE [LARGE SCALE GENOMIC DNA]</scope>
    <source>
        <strain evidence="2 3">ATCC 700171</strain>
    </source>
</reference>
<organism evidence="2 3">
    <name type="scientific">Paracoccus thiocyanatus</name>
    <dbReference type="NCBI Taxonomy" id="34006"/>
    <lineage>
        <taxon>Bacteria</taxon>
        <taxon>Pseudomonadati</taxon>
        <taxon>Pseudomonadota</taxon>
        <taxon>Alphaproteobacteria</taxon>
        <taxon>Rhodobacterales</taxon>
        <taxon>Paracoccaceae</taxon>
        <taxon>Paracoccus</taxon>
    </lineage>
</organism>
<evidence type="ECO:0000313" key="2">
    <source>
        <dbReference type="EMBL" id="SIQ40022.1"/>
    </source>
</evidence>
<gene>
    <name evidence="2" type="ORF">SAMN05421641_10798</name>
</gene>
<dbReference type="Proteomes" id="UP000323956">
    <property type="component" value="Unassembled WGS sequence"/>
</dbReference>
<dbReference type="EMBL" id="FTMK01000007">
    <property type="protein sequence ID" value="SIQ40022.1"/>
    <property type="molecule type" value="Genomic_DNA"/>
</dbReference>
<protein>
    <submittedName>
        <fullName evidence="2">Uncharacterized protein</fullName>
    </submittedName>
</protein>
<feature type="region of interest" description="Disordered" evidence="1">
    <location>
        <begin position="1"/>
        <end position="61"/>
    </location>
</feature>
<dbReference type="AlphaFoldDB" id="A0A1N6SGA5"/>
<name>A0A1N6SGA5_9RHOB</name>